<dbReference type="SUPFAM" id="SSF117916">
    <property type="entry name" value="Fe-S cluster assembly (FSCA) domain-like"/>
    <property type="match status" value="2"/>
</dbReference>
<dbReference type="InterPro" id="IPR036498">
    <property type="entry name" value="Nfu/NifU_N_sf"/>
</dbReference>
<evidence type="ECO:0000313" key="4">
    <source>
        <dbReference type="Proteomes" id="UP000476030"/>
    </source>
</evidence>
<dbReference type="InterPro" id="IPR001075">
    <property type="entry name" value="NIF_FeS_clus_asmbl_NifU_C"/>
</dbReference>
<gene>
    <name evidence="3" type="ORF">GQE98_12270</name>
</gene>
<evidence type="ECO:0000259" key="2">
    <source>
        <dbReference type="SMART" id="SM00932"/>
    </source>
</evidence>
<dbReference type="Pfam" id="PF01106">
    <property type="entry name" value="NifU"/>
    <property type="match status" value="2"/>
</dbReference>
<dbReference type="SMART" id="SM00932">
    <property type="entry name" value="Nfu_N"/>
    <property type="match status" value="1"/>
</dbReference>
<sequence>MFIQTLPHENEDRMKFLPGRQVLVSGSILFEDEKEGRARSPLAARLFDIPGVRTVELGEDYVTIVKRTDDEHKTLWIQLKPMVLAAIMDHYMSGMPVLNGDQQVASASYSEDDQKIVDSIVELIDTRVQPQLREDGGDVAFKSFDPTEGVVVLEMDSSGLSTPAFGTQIKIENTLKHHVPDIHRVRFERMVEEETAVATDRPGLQTEEADQIRVLLETRINPAIAAHGGYITLIDIKDNTAFVEMAGGCQGCGMADATLKQGVEVEIKSAVPVIERVLDVTDHAGGANPYYVGY</sequence>
<dbReference type="PANTHER" id="PTHR11178:SF1">
    <property type="entry name" value="NFU1 IRON-SULFUR CLUSTER SCAFFOLD HOMOLOG, MITOCHONDRIAL"/>
    <property type="match status" value="1"/>
</dbReference>
<name>A0A6L8WAE1_9PROT</name>
<feature type="domain" description="Scaffold protein Nfu/NifU N-terminal" evidence="2">
    <location>
        <begin position="3"/>
        <end position="94"/>
    </location>
</feature>
<dbReference type="Gene3D" id="3.30.300.130">
    <property type="entry name" value="Fe-S cluster assembly (FSCA)"/>
    <property type="match status" value="2"/>
</dbReference>
<dbReference type="RefSeq" id="WP_161315916.1">
    <property type="nucleotide sequence ID" value="NZ_WTUW01000002.1"/>
</dbReference>
<accession>A0A6L8WAE1</accession>
<dbReference type="InterPro" id="IPR014824">
    <property type="entry name" value="Nfu/NifU_N"/>
</dbReference>
<dbReference type="Pfam" id="PF08712">
    <property type="entry name" value="Nfu_N"/>
    <property type="match status" value="1"/>
</dbReference>
<evidence type="ECO:0000256" key="1">
    <source>
        <dbReference type="ARBA" id="ARBA00006420"/>
    </source>
</evidence>
<comment type="caution">
    <text evidence="3">The sequence shown here is derived from an EMBL/GenBank/DDBJ whole genome shotgun (WGS) entry which is preliminary data.</text>
</comment>
<dbReference type="GO" id="GO:0051536">
    <property type="term" value="F:iron-sulfur cluster binding"/>
    <property type="evidence" value="ECO:0007669"/>
    <property type="project" value="InterPro"/>
</dbReference>
<dbReference type="Proteomes" id="UP000476030">
    <property type="component" value="Unassembled WGS sequence"/>
</dbReference>
<dbReference type="AlphaFoldDB" id="A0A6L8WAE1"/>
<protein>
    <recommendedName>
        <fullName evidence="2">Scaffold protein Nfu/NifU N-terminal domain-containing protein</fullName>
    </recommendedName>
</protein>
<dbReference type="GO" id="GO:0016226">
    <property type="term" value="P:iron-sulfur cluster assembly"/>
    <property type="evidence" value="ECO:0007669"/>
    <property type="project" value="InterPro"/>
</dbReference>
<dbReference type="PANTHER" id="PTHR11178">
    <property type="entry name" value="IRON-SULFUR CLUSTER SCAFFOLD PROTEIN NFU-RELATED"/>
    <property type="match status" value="1"/>
</dbReference>
<dbReference type="Gene3D" id="3.30.1370.70">
    <property type="entry name" value="Scaffold protein Nfu/NifU, N-terminal domain"/>
    <property type="match status" value="1"/>
</dbReference>
<dbReference type="EMBL" id="WTUW01000002">
    <property type="protein sequence ID" value="MZR31410.1"/>
    <property type="molecule type" value="Genomic_DNA"/>
</dbReference>
<dbReference type="SUPFAM" id="SSF110836">
    <property type="entry name" value="Hypothetical protein SAV1430"/>
    <property type="match status" value="1"/>
</dbReference>
<comment type="similarity">
    <text evidence="1">Belongs to the NifU family.</text>
</comment>
<reference evidence="3 4" key="1">
    <citation type="submission" date="2019-12" db="EMBL/GenBank/DDBJ databases">
        <title>Snethiella sp. nov. sp. isolated from sea sand.</title>
        <authorList>
            <person name="Kim J."/>
            <person name="Jeong S.E."/>
            <person name="Jung H.S."/>
            <person name="Jeon C.O."/>
        </authorList>
    </citation>
    <scope>NUCLEOTIDE SEQUENCE [LARGE SCALE GENOMIC DNA]</scope>
    <source>
        <strain evidence="3 4">DP05</strain>
    </source>
</reference>
<keyword evidence="4" id="KW-1185">Reference proteome</keyword>
<evidence type="ECO:0000313" key="3">
    <source>
        <dbReference type="EMBL" id="MZR31410.1"/>
    </source>
</evidence>
<organism evidence="3 4">
    <name type="scientific">Sneathiella litorea</name>
    <dbReference type="NCBI Taxonomy" id="2606216"/>
    <lineage>
        <taxon>Bacteria</taxon>
        <taxon>Pseudomonadati</taxon>
        <taxon>Pseudomonadota</taxon>
        <taxon>Alphaproteobacteria</taxon>
        <taxon>Sneathiellales</taxon>
        <taxon>Sneathiellaceae</taxon>
        <taxon>Sneathiella</taxon>
    </lineage>
</organism>
<dbReference type="InterPro" id="IPR034904">
    <property type="entry name" value="FSCA_dom_sf"/>
</dbReference>
<proteinExistence type="inferred from homology"/>
<dbReference type="GO" id="GO:0005506">
    <property type="term" value="F:iron ion binding"/>
    <property type="evidence" value="ECO:0007669"/>
    <property type="project" value="InterPro"/>
</dbReference>